<name>A0A917K8P6_9ACTN</name>
<dbReference type="EMBL" id="BMQA01000003">
    <property type="protein sequence ID" value="GGJ03142.1"/>
    <property type="molecule type" value="Genomic_DNA"/>
</dbReference>
<dbReference type="AlphaFoldDB" id="A0A917K8P6"/>
<evidence type="ECO:0000313" key="2">
    <source>
        <dbReference type="EMBL" id="GGJ03142.1"/>
    </source>
</evidence>
<reference evidence="2" key="1">
    <citation type="journal article" date="2014" name="Int. J. Syst. Evol. Microbiol.">
        <title>Complete genome sequence of Corynebacterium casei LMG S-19264T (=DSM 44701T), isolated from a smear-ripened cheese.</title>
        <authorList>
            <consortium name="US DOE Joint Genome Institute (JGI-PGF)"/>
            <person name="Walter F."/>
            <person name="Albersmeier A."/>
            <person name="Kalinowski J."/>
            <person name="Ruckert C."/>
        </authorList>
    </citation>
    <scope>NUCLEOTIDE SEQUENCE</scope>
    <source>
        <strain evidence="2">JCM 3086</strain>
    </source>
</reference>
<proteinExistence type="predicted"/>
<evidence type="ECO:0000313" key="3">
    <source>
        <dbReference type="Proteomes" id="UP000657574"/>
    </source>
</evidence>
<accession>A0A917K8P6</accession>
<protein>
    <submittedName>
        <fullName evidence="2">Uncharacterized protein</fullName>
    </submittedName>
</protein>
<dbReference type="Proteomes" id="UP000657574">
    <property type="component" value="Unassembled WGS sequence"/>
</dbReference>
<gene>
    <name evidence="2" type="ORF">GCM10010121_011840</name>
</gene>
<feature type="region of interest" description="Disordered" evidence="1">
    <location>
        <begin position="88"/>
        <end position="133"/>
    </location>
</feature>
<keyword evidence="3" id="KW-1185">Reference proteome</keyword>
<comment type="caution">
    <text evidence="2">The sequence shown here is derived from an EMBL/GenBank/DDBJ whole genome shotgun (WGS) entry which is preliminary data.</text>
</comment>
<organism evidence="2 3">
    <name type="scientific">Streptomyces brasiliensis</name>
    <dbReference type="NCBI Taxonomy" id="1954"/>
    <lineage>
        <taxon>Bacteria</taxon>
        <taxon>Bacillati</taxon>
        <taxon>Actinomycetota</taxon>
        <taxon>Actinomycetes</taxon>
        <taxon>Kitasatosporales</taxon>
        <taxon>Streptomycetaceae</taxon>
        <taxon>Streptomyces</taxon>
    </lineage>
</organism>
<evidence type="ECO:0000256" key="1">
    <source>
        <dbReference type="SAM" id="MobiDB-lite"/>
    </source>
</evidence>
<feature type="compositionally biased region" description="Basic and acidic residues" evidence="1">
    <location>
        <begin position="109"/>
        <end position="123"/>
    </location>
</feature>
<reference evidence="2" key="2">
    <citation type="submission" date="2020-09" db="EMBL/GenBank/DDBJ databases">
        <authorList>
            <person name="Sun Q."/>
            <person name="Ohkuma M."/>
        </authorList>
    </citation>
    <scope>NUCLEOTIDE SEQUENCE</scope>
    <source>
        <strain evidence="2">JCM 3086</strain>
    </source>
</reference>
<sequence>MGAATRFAVGPAPIRPPPVPPVVVKSPHAYVRCGHGEGAAARCVAERDRARPGPGVVATRADTGFGNRKCEWSDKGDNAGVELQFSRDNALDGDDGRPTRIAGTTGHVSSEEWHGRAPDREATADGAPSEALR</sequence>